<evidence type="ECO:0000313" key="2">
    <source>
        <dbReference type="EMBL" id="VFQ95727.1"/>
    </source>
</evidence>
<name>A0A484N523_9ASTE</name>
<reference evidence="2 3" key="1">
    <citation type="submission" date="2018-04" db="EMBL/GenBank/DDBJ databases">
        <authorList>
            <person name="Vogel A."/>
        </authorList>
    </citation>
    <scope>NUCLEOTIDE SEQUENCE [LARGE SCALE GENOMIC DNA]</scope>
</reference>
<sequence>MAEESGLKVMDQEIWFEVVGGFDQKNWIKGVGDLADQMKPLKPIYQMSTSDISEIEWVRAENEVMKTRLDKIEFTVAEQIQRMCGGNPPTPRDPDDDSGSDIRCICDGIIPSQFPSQTTN</sequence>
<protein>
    <submittedName>
        <fullName evidence="2">Uncharacterized protein</fullName>
    </submittedName>
</protein>
<organism evidence="2 3">
    <name type="scientific">Cuscuta campestris</name>
    <dbReference type="NCBI Taxonomy" id="132261"/>
    <lineage>
        <taxon>Eukaryota</taxon>
        <taxon>Viridiplantae</taxon>
        <taxon>Streptophyta</taxon>
        <taxon>Embryophyta</taxon>
        <taxon>Tracheophyta</taxon>
        <taxon>Spermatophyta</taxon>
        <taxon>Magnoliopsida</taxon>
        <taxon>eudicotyledons</taxon>
        <taxon>Gunneridae</taxon>
        <taxon>Pentapetalae</taxon>
        <taxon>asterids</taxon>
        <taxon>lamiids</taxon>
        <taxon>Solanales</taxon>
        <taxon>Convolvulaceae</taxon>
        <taxon>Cuscuteae</taxon>
        <taxon>Cuscuta</taxon>
        <taxon>Cuscuta subgen. Grammica</taxon>
        <taxon>Cuscuta sect. Cleistogrammica</taxon>
    </lineage>
</organism>
<dbReference type="Proteomes" id="UP000595140">
    <property type="component" value="Unassembled WGS sequence"/>
</dbReference>
<accession>A0A484N523</accession>
<dbReference type="EMBL" id="OOIL02005601">
    <property type="protein sequence ID" value="VFQ95727.1"/>
    <property type="molecule type" value="Genomic_DNA"/>
</dbReference>
<gene>
    <name evidence="2" type="ORF">CCAM_LOCUS37503</name>
</gene>
<dbReference type="AlphaFoldDB" id="A0A484N523"/>
<evidence type="ECO:0000313" key="3">
    <source>
        <dbReference type="Proteomes" id="UP000595140"/>
    </source>
</evidence>
<proteinExistence type="predicted"/>
<feature type="region of interest" description="Disordered" evidence="1">
    <location>
        <begin position="82"/>
        <end position="102"/>
    </location>
</feature>
<evidence type="ECO:0000256" key="1">
    <source>
        <dbReference type="SAM" id="MobiDB-lite"/>
    </source>
</evidence>
<keyword evidence="3" id="KW-1185">Reference proteome</keyword>